<keyword evidence="1 2" id="KW-0238">DNA-binding</keyword>
<dbReference type="PANTHER" id="PTHR12558">
    <property type="entry name" value="CELL DIVISION CYCLE 16,23,27"/>
    <property type="match status" value="1"/>
</dbReference>
<feature type="compositionally biased region" description="Low complexity" evidence="3">
    <location>
        <begin position="146"/>
        <end position="163"/>
    </location>
</feature>
<feature type="region of interest" description="Disordered" evidence="3">
    <location>
        <begin position="87"/>
        <end position="183"/>
    </location>
</feature>
<dbReference type="KEGG" id="scor:J3U87_05650"/>
<dbReference type="SMART" id="SM00028">
    <property type="entry name" value="TPR"/>
    <property type="match status" value="6"/>
</dbReference>
<dbReference type="InterPro" id="IPR011990">
    <property type="entry name" value="TPR-like_helical_dom_sf"/>
</dbReference>
<dbReference type="CDD" id="cd00383">
    <property type="entry name" value="trans_reg_C"/>
    <property type="match status" value="1"/>
</dbReference>
<dbReference type="Proteomes" id="UP000663929">
    <property type="component" value="Chromosome"/>
</dbReference>
<reference evidence="5" key="1">
    <citation type="submission" date="2021-03" db="EMBL/GenBank/DDBJ databases">
        <title>Acanthopleuribacteraceae sp. M133.</title>
        <authorList>
            <person name="Wang G."/>
        </authorList>
    </citation>
    <scope>NUCLEOTIDE SEQUENCE</scope>
    <source>
        <strain evidence="5">M133</strain>
    </source>
</reference>
<dbReference type="SUPFAM" id="SSF48452">
    <property type="entry name" value="TPR-like"/>
    <property type="match status" value="1"/>
</dbReference>
<sequence>MKIKIQEKPLAALKVLVTYAPDLVTREQLRCALWPDDTHIEVNLSLNTAIKKLREALGDAANNPRFVATVPRRGYRFLAPVIHEDAVDSRRRDSQSDQLERSAPSTTVQSSRGDADSLPTDGSARPSPCATSAGRARPADPSMILATGAPPAEASSGPSPAGAIVPEPPVLSETAPSSLSTSKSRSGRWILAPILLLTILAGWRIFSRPVPNRDVPMRPKASQPNHANPSRAHSIEAQPEVVVSLSPMHAVDGAATDRVRHRLAEELLRRLTRLASRHEKIRLQASMPIHDAGSDVPLSEEAPARLGLTHVLSGRIRSEPHQDVVVIRLVELRGNVDVFSRTFTIADGAGPARFQQISGAVILEFLTGLFPSPNLESRAAACAMNQEAWEAFEKGLVHYERHTERGYIQSIEYFHKATELDPGYVIAFACLADAYLSAVAVEGIEAPIAAAEAALNDGFDLAPGFSRLHIVKGTHLLLSGAREAAVQSFHRGLAADPNDLEGYLRYGAYLASRGRSAEAIEQVTIALERQPDSARVQYLVAHVYDLADQREKSLEHADLALALAPNYLPALLRKGFVYLKQGRFDQCIQVHREAAVTSSRSPAVLFKLGRACLLANRDEEAMPIVEELTHLAEQGYISPAYAHRLLAAMTPVDDPSLKRSPFPTVEGANRIVVSEFTLRLLGDLTFLGNFHLRETYGRELMTTSATLFEGEDYFLMIALSSLDDGDPIVWPQVNLTPVELGGRTWYARSSKRQFLPNLAGRFLPIHRILAFLGRPQINEFHTATYYALSENAKVEYQIRFMTTYDMEEERSKSLAMDGTTLEALLKDHFVME</sequence>
<accession>A0A8A4TSB8</accession>
<feature type="compositionally biased region" description="Polar residues" evidence="3">
    <location>
        <begin position="103"/>
        <end position="112"/>
    </location>
</feature>
<proteinExistence type="predicted"/>
<dbReference type="EMBL" id="CP071793">
    <property type="protein sequence ID" value="QTD51938.1"/>
    <property type="molecule type" value="Genomic_DNA"/>
</dbReference>
<dbReference type="GO" id="GO:0006355">
    <property type="term" value="P:regulation of DNA-templated transcription"/>
    <property type="evidence" value="ECO:0007669"/>
    <property type="project" value="InterPro"/>
</dbReference>
<keyword evidence="6" id="KW-1185">Reference proteome</keyword>
<feature type="domain" description="OmpR/PhoB-type" evidence="4">
    <location>
        <begin position="1"/>
        <end position="79"/>
    </location>
</feature>
<evidence type="ECO:0000256" key="3">
    <source>
        <dbReference type="SAM" id="MobiDB-lite"/>
    </source>
</evidence>
<feature type="DNA-binding region" description="OmpR/PhoB-type" evidence="2">
    <location>
        <begin position="1"/>
        <end position="79"/>
    </location>
</feature>
<protein>
    <submittedName>
        <fullName evidence="5">Winged helix-turn-helix domain-containing protein</fullName>
    </submittedName>
</protein>
<evidence type="ECO:0000256" key="1">
    <source>
        <dbReference type="ARBA" id="ARBA00023125"/>
    </source>
</evidence>
<dbReference type="GO" id="GO:0000160">
    <property type="term" value="P:phosphorelay signal transduction system"/>
    <property type="evidence" value="ECO:0007669"/>
    <property type="project" value="InterPro"/>
</dbReference>
<dbReference type="InterPro" id="IPR001867">
    <property type="entry name" value="OmpR/PhoB-type_DNA-bd"/>
</dbReference>
<dbReference type="Pfam" id="PF00486">
    <property type="entry name" value="Trans_reg_C"/>
    <property type="match status" value="1"/>
</dbReference>
<dbReference type="SUPFAM" id="SSF46894">
    <property type="entry name" value="C-terminal effector domain of the bipartite response regulators"/>
    <property type="match status" value="1"/>
</dbReference>
<evidence type="ECO:0000256" key="2">
    <source>
        <dbReference type="PROSITE-ProRule" id="PRU01091"/>
    </source>
</evidence>
<organism evidence="5 6">
    <name type="scientific">Sulfidibacter corallicola</name>
    <dbReference type="NCBI Taxonomy" id="2818388"/>
    <lineage>
        <taxon>Bacteria</taxon>
        <taxon>Pseudomonadati</taxon>
        <taxon>Acidobacteriota</taxon>
        <taxon>Holophagae</taxon>
        <taxon>Acanthopleuribacterales</taxon>
        <taxon>Acanthopleuribacteraceae</taxon>
        <taxon>Sulfidibacter</taxon>
    </lineage>
</organism>
<evidence type="ECO:0000313" key="5">
    <source>
        <dbReference type="EMBL" id="QTD51938.1"/>
    </source>
</evidence>
<dbReference type="InterPro" id="IPR016032">
    <property type="entry name" value="Sig_transdc_resp-reg_C-effctor"/>
</dbReference>
<feature type="compositionally biased region" description="Low complexity" evidence="3">
    <location>
        <begin position="172"/>
        <end position="183"/>
    </location>
</feature>
<feature type="compositionally biased region" description="Basic and acidic residues" evidence="3">
    <location>
        <begin position="87"/>
        <end position="100"/>
    </location>
</feature>
<dbReference type="AlphaFoldDB" id="A0A8A4TSB8"/>
<gene>
    <name evidence="5" type="ORF">J3U87_05650</name>
</gene>
<dbReference type="Gene3D" id="1.10.10.10">
    <property type="entry name" value="Winged helix-like DNA-binding domain superfamily/Winged helix DNA-binding domain"/>
    <property type="match status" value="1"/>
</dbReference>
<evidence type="ECO:0000313" key="6">
    <source>
        <dbReference type="Proteomes" id="UP000663929"/>
    </source>
</evidence>
<dbReference type="PROSITE" id="PS51755">
    <property type="entry name" value="OMPR_PHOB"/>
    <property type="match status" value="1"/>
</dbReference>
<dbReference type="InterPro" id="IPR019734">
    <property type="entry name" value="TPR_rpt"/>
</dbReference>
<name>A0A8A4TSB8_SULCO</name>
<dbReference type="SMART" id="SM00862">
    <property type="entry name" value="Trans_reg_C"/>
    <property type="match status" value="1"/>
</dbReference>
<evidence type="ECO:0000259" key="4">
    <source>
        <dbReference type="PROSITE" id="PS51755"/>
    </source>
</evidence>
<dbReference type="InterPro" id="IPR036388">
    <property type="entry name" value="WH-like_DNA-bd_sf"/>
</dbReference>
<dbReference type="PANTHER" id="PTHR12558:SF13">
    <property type="entry name" value="CELL DIVISION CYCLE PROTEIN 27 HOMOLOG"/>
    <property type="match status" value="1"/>
</dbReference>
<dbReference type="GO" id="GO:0003677">
    <property type="term" value="F:DNA binding"/>
    <property type="evidence" value="ECO:0007669"/>
    <property type="project" value="UniProtKB-UniRule"/>
</dbReference>
<feature type="region of interest" description="Disordered" evidence="3">
    <location>
        <begin position="214"/>
        <end position="233"/>
    </location>
</feature>
<dbReference type="Gene3D" id="1.25.40.10">
    <property type="entry name" value="Tetratricopeptide repeat domain"/>
    <property type="match status" value="1"/>
</dbReference>